<dbReference type="PANTHER" id="PTHR14359">
    <property type="entry name" value="HOMO-OLIGOMERIC FLAVIN CONTAINING CYS DECARBOXYLASE FAMILY"/>
    <property type="match status" value="1"/>
</dbReference>
<dbReference type="GO" id="GO:0010181">
    <property type="term" value="F:FMN binding"/>
    <property type="evidence" value="ECO:0007669"/>
    <property type="project" value="TreeGrafter"/>
</dbReference>
<dbReference type="Pfam" id="PF13847">
    <property type="entry name" value="Methyltransf_31"/>
    <property type="match status" value="1"/>
</dbReference>
<evidence type="ECO:0000259" key="3">
    <source>
        <dbReference type="Pfam" id="PF02441"/>
    </source>
</evidence>
<dbReference type="GO" id="GO:0015937">
    <property type="term" value="P:coenzyme A biosynthetic process"/>
    <property type="evidence" value="ECO:0007669"/>
    <property type="project" value="UniProtKB-KW"/>
</dbReference>
<dbReference type="eggNOG" id="KOG0672">
    <property type="taxonomic scope" value="Eukaryota"/>
</dbReference>
<dbReference type="Proteomes" id="UP000266841">
    <property type="component" value="Unassembled WGS sequence"/>
</dbReference>
<proteinExistence type="inferred from homology"/>
<feature type="domain" description="Flavoprotein" evidence="3">
    <location>
        <begin position="7"/>
        <end position="183"/>
    </location>
</feature>
<dbReference type="OrthoDB" id="1532798at2759"/>
<dbReference type="Pfam" id="PF02441">
    <property type="entry name" value="Flavoprotein"/>
    <property type="match status" value="1"/>
</dbReference>
<dbReference type="AlphaFoldDB" id="K0SQV0"/>
<comment type="caution">
    <text evidence="5">The sequence shown here is derived from an EMBL/GenBank/DDBJ whole genome shotgun (WGS) entry which is preliminary data.</text>
</comment>
<evidence type="ECO:0000256" key="2">
    <source>
        <dbReference type="ARBA" id="ARBA00038350"/>
    </source>
</evidence>
<evidence type="ECO:0008006" key="7">
    <source>
        <dbReference type="Google" id="ProtNLM"/>
    </source>
</evidence>
<gene>
    <name evidence="5" type="ORF">THAOC_10159</name>
</gene>
<dbReference type="EMBL" id="AGNL01011036">
    <property type="protein sequence ID" value="EJK68643.1"/>
    <property type="molecule type" value="Genomic_DNA"/>
</dbReference>
<dbReference type="SUPFAM" id="SSF52507">
    <property type="entry name" value="Homo-oligomeric flavin-containing Cys decarboxylases, HFCD"/>
    <property type="match status" value="1"/>
</dbReference>
<evidence type="ECO:0000313" key="5">
    <source>
        <dbReference type="EMBL" id="EJK68643.1"/>
    </source>
</evidence>
<dbReference type="InterPro" id="IPR003382">
    <property type="entry name" value="Flavoprotein"/>
</dbReference>
<feature type="domain" description="Methyltransferase" evidence="4">
    <location>
        <begin position="295"/>
        <end position="369"/>
    </location>
</feature>
<dbReference type="InterPro" id="IPR029063">
    <property type="entry name" value="SAM-dependent_MTases_sf"/>
</dbReference>
<dbReference type="Gene3D" id="3.40.50.1950">
    <property type="entry name" value="Flavin prenyltransferase-like"/>
    <property type="match status" value="1"/>
</dbReference>
<accession>K0SQV0</accession>
<organism evidence="5 6">
    <name type="scientific">Thalassiosira oceanica</name>
    <name type="common">Marine diatom</name>
    <dbReference type="NCBI Taxonomy" id="159749"/>
    <lineage>
        <taxon>Eukaryota</taxon>
        <taxon>Sar</taxon>
        <taxon>Stramenopiles</taxon>
        <taxon>Ochrophyta</taxon>
        <taxon>Bacillariophyta</taxon>
        <taxon>Coscinodiscophyceae</taxon>
        <taxon>Thalassiosirophycidae</taxon>
        <taxon>Thalassiosirales</taxon>
        <taxon>Thalassiosiraceae</taxon>
        <taxon>Thalassiosira</taxon>
    </lineage>
</organism>
<dbReference type="Gene3D" id="3.40.50.150">
    <property type="entry name" value="Vaccinia Virus protein VP39"/>
    <property type="match status" value="1"/>
</dbReference>
<evidence type="ECO:0000256" key="1">
    <source>
        <dbReference type="ARBA" id="ARBA00022993"/>
    </source>
</evidence>
<protein>
    <recommendedName>
        <fullName evidence="7">Flavoprotein domain-containing protein</fullName>
    </recommendedName>
</protein>
<name>K0SQV0_THAOC</name>
<evidence type="ECO:0000313" key="6">
    <source>
        <dbReference type="Proteomes" id="UP000266841"/>
    </source>
</evidence>
<dbReference type="GO" id="GO:0071513">
    <property type="term" value="C:phosphopantothenoylcysteine decarboxylase complex"/>
    <property type="evidence" value="ECO:0007669"/>
    <property type="project" value="TreeGrafter"/>
</dbReference>
<sequence length="422" mass="45763">MTRRRPRVLLGVTGSVAAVKGPKLALRLAKELGCDVKLILTRTVEQYFWADDRAVALYDGDSWRELSSAVATPPGDLHGEISLHYAAEEWEGYRSLDDSVLHIDLRNWADLCLIAPLSAHTLAKIANGLCDDLLSCCLRAWDYGQRSGSKCKPVVLAPAMNTAMWDHPLTRNQLNTIKNFAIGRGEQEGVLIVEPAVKTLACGDVGAGALAGLDDILTTVSSCLASLGFSGCNARDATGSSKKALVRKELLRAAKKRFNELQKATDVSKLAAPISPSGEQIIDAMLPHLNLGSDSLVVDLGCGDARWLVAATQFSDCKCIGIDIDARLVRLAKTRISELSLTHKIEIRLQDVFEFARGDRAISAADVIVVYLFREAVLEIGDILRGRLRKGTQILSVGFGLTGFPCIFEGRVGGIRVYLYMA</sequence>
<evidence type="ECO:0000259" key="4">
    <source>
        <dbReference type="Pfam" id="PF13847"/>
    </source>
</evidence>
<reference evidence="5 6" key="1">
    <citation type="journal article" date="2012" name="Genome Biol.">
        <title>Genome and low-iron response of an oceanic diatom adapted to chronic iron limitation.</title>
        <authorList>
            <person name="Lommer M."/>
            <person name="Specht M."/>
            <person name="Roy A.S."/>
            <person name="Kraemer L."/>
            <person name="Andreson R."/>
            <person name="Gutowska M.A."/>
            <person name="Wolf J."/>
            <person name="Bergner S.V."/>
            <person name="Schilhabel M.B."/>
            <person name="Klostermeier U.C."/>
            <person name="Beiko R.G."/>
            <person name="Rosenstiel P."/>
            <person name="Hippler M."/>
            <person name="Laroche J."/>
        </authorList>
    </citation>
    <scope>NUCLEOTIDE SEQUENCE [LARGE SCALE GENOMIC DNA]</scope>
    <source>
        <strain evidence="5 6">CCMP1005</strain>
    </source>
</reference>
<keyword evidence="6" id="KW-1185">Reference proteome</keyword>
<dbReference type="SUPFAM" id="SSF53335">
    <property type="entry name" value="S-adenosyl-L-methionine-dependent methyltransferases"/>
    <property type="match status" value="1"/>
</dbReference>
<dbReference type="GO" id="GO:0004633">
    <property type="term" value="F:phosphopantothenoylcysteine decarboxylase activity"/>
    <property type="evidence" value="ECO:0007669"/>
    <property type="project" value="TreeGrafter"/>
</dbReference>
<dbReference type="CDD" id="cd02440">
    <property type="entry name" value="AdoMet_MTases"/>
    <property type="match status" value="1"/>
</dbReference>
<dbReference type="PANTHER" id="PTHR14359:SF6">
    <property type="entry name" value="PHOSPHOPANTOTHENOYLCYSTEINE DECARBOXYLASE"/>
    <property type="match status" value="1"/>
</dbReference>
<keyword evidence="1" id="KW-0173">Coenzyme A biosynthesis</keyword>
<comment type="similarity">
    <text evidence="2">Belongs to the HFCD (homooligomeric flavin containing Cys decarboxylase) superfamily.</text>
</comment>
<dbReference type="InterPro" id="IPR025714">
    <property type="entry name" value="Methyltranfer_dom"/>
</dbReference>
<dbReference type="InterPro" id="IPR036551">
    <property type="entry name" value="Flavin_trans-like"/>
</dbReference>